<organism evidence="3 4">
    <name type="scientific">Malonomonas rubra DSM 5091</name>
    <dbReference type="NCBI Taxonomy" id="1122189"/>
    <lineage>
        <taxon>Bacteria</taxon>
        <taxon>Pseudomonadati</taxon>
        <taxon>Thermodesulfobacteriota</taxon>
        <taxon>Desulfuromonadia</taxon>
        <taxon>Desulfuromonadales</taxon>
        <taxon>Geopsychrobacteraceae</taxon>
        <taxon>Malonomonas</taxon>
    </lineage>
</organism>
<dbReference type="RefSeq" id="WP_072908088.1">
    <property type="nucleotide sequence ID" value="NZ_FQZT01000005.1"/>
</dbReference>
<accession>A0A1M6HGQ3</accession>
<keyword evidence="1" id="KW-0812">Transmembrane</keyword>
<reference evidence="3 4" key="1">
    <citation type="submission" date="2016-11" db="EMBL/GenBank/DDBJ databases">
        <authorList>
            <person name="Jaros S."/>
            <person name="Januszkiewicz K."/>
            <person name="Wedrychowicz H."/>
        </authorList>
    </citation>
    <scope>NUCLEOTIDE SEQUENCE [LARGE SCALE GENOMIC DNA]</scope>
    <source>
        <strain evidence="3 4">DSM 5091</strain>
    </source>
</reference>
<feature type="chain" id="PRO_5011979909" evidence="2">
    <location>
        <begin position="22"/>
        <end position="75"/>
    </location>
</feature>
<dbReference type="AlphaFoldDB" id="A0A1M6HGQ3"/>
<keyword evidence="2" id="KW-0732">Signal</keyword>
<evidence type="ECO:0000256" key="2">
    <source>
        <dbReference type="SAM" id="SignalP"/>
    </source>
</evidence>
<feature type="signal peptide" evidence="2">
    <location>
        <begin position="1"/>
        <end position="21"/>
    </location>
</feature>
<keyword evidence="1" id="KW-0472">Membrane</keyword>
<feature type="transmembrane region" description="Helical" evidence="1">
    <location>
        <begin position="31"/>
        <end position="57"/>
    </location>
</feature>
<sequence length="75" mass="8112">MKNIILNVIALLSCFASSSFAATEAGTGGGSFLLTLFIGFFALIVVFQLVPAIILFFGMLKGLFVRDQEVEKHLN</sequence>
<gene>
    <name evidence="3" type="ORF">SAMN02745165_01829</name>
</gene>
<evidence type="ECO:0000313" key="3">
    <source>
        <dbReference type="EMBL" id="SHJ21388.1"/>
    </source>
</evidence>
<dbReference type="EMBL" id="FQZT01000005">
    <property type="protein sequence ID" value="SHJ21388.1"/>
    <property type="molecule type" value="Genomic_DNA"/>
</dbReference>
<keyword evidence="4" id="KW-1185">Reference proteome</keyword>
<dbReference type="STRING" id="1122189.SAMN02745165_01829"/>
<name>A0A1M6HGQ3_MALRU</name>
<proteinExistence type="predicted"/>
<dbReference type="OrthoDB" id="5398712at2"/>
<dbReference type="Proteomes" id="UP000184171">
    <property type="component" value="Unassembled WGS sequence"/>
</dbReference>
<evidence type="ECO:0000256" key="1">
    <source>
        <dbReference type="SAM" id="Phobius"/>
    </source>
</evidence>
<evidence type="ECO:0000313" key="4">
    <source>
        <dbReference type="Proteomes" id="UP000184171"/>
    </source>
</evidence>
<protein>
    <submittedName>
        <fullName evidence="3">Uncharacterized protein</fullName>
    </submittedName>
</protein>
<keyword evidence="1" id="KW-1133">Transmembrane helix</keyword>